<dbReference type="PROSITE" id="PS00737">
    <property type="entry name" value="THIOLASE_2"/>
    <property type="match status" value="1"/>
</dbReference>
<feature type="domain" description="Thiolase C-terminal" evidence="9">
    <location>
        <begin position="270"/>
        <end position="391"/>
    </location>
</feature>
<proteinExistence type="inferred from homology"/>
<dbReference type="InterPro" id="IPR002155">
    <property type="entry name" value="Thiolase"/>
</dbReference>
<dbReference type="FunFam" id="3.40.47.10:FF:000010">
    <property type="entry name" value="Acetyl-CoA acetyltransferase (Thiolase)"/>
    <property type="match status" value="1"/>
</dbReference>
<dbReference type="Pfam" id="PF00108">
    <property type="entry name" value="Thiolase_N"/>
    <property type="match status" value="1"/>
</dbReference>
<dbReference type="Pfam" id="PF02803">
    <property type="entry name" value="Thiolase_C"/>
    <property type="match status" value="1"/>
</dbReference>
<dbReference type="Proteomes" id="UP001139011">
    <property type="component" value="Unassembled WGS sequence"/>
</dbReference>
<keyword evidence="3 7" id="KW-0808">Transferase</keyword>
<feature type="active site" description="Acyl-thioester intermediate" evidence="6">
    <location>
        <position position="88"/>
    </location>
</feature>
<dbReference type="InterPro" id="IPR020616">
    <property type="entry name" value="Thiolase_N"/>
</dbReference>
<dbReference type="InterPro" id="IPR016039">
    <property type="entry name" value="Thiolase-like"/>
</dbReference>
<dbReference type="PROSITE" id="PS00099">
    <property type="entry name" value="THIOLASE_3"/>
    <property type="match status" value="1"/>
</dbReference>
<dbReference type="InterPro" id="IPR020613">
    <property type="entry name" value="Thiolase_CS"/>
</dbReference>
<gene>
    <name evidence="10" type="ORF">LCY76_13460</name>
</gene>
<dbReference type="GO" id="GO:0003985">
    <property type="term" value="F:acetyl-CoA C-acetyltransferase activity"/>
    <property type="evidence" value="ECO:0007669"/>
    <property type="project" value="UniProtKB-EC"/>
</dbReference>
<dbReference type="PANTHER" id="PTHR18919:SF107">
    <property type="entry name" value="ACETYL-COA ACETYLTRANSFERASE, CYTOSOLIC"/>
    <property type="match status" value="1"/>
</dbReference>
<evidence type="ECO:0000256" key="5">
    <source>
        <dbReference type="ARBA" id="ARBA00030755"/>
    </source>
</evidence>
<dbReference type="EC" id="2.3.1.9" evidence="2"/>
<evidence type="ECO:0000256" key="4">
    <source>
        <dbReference type="ARBA" id="ARBA00023315"/>
    </source>
</evidence>
<evidence type="ECO:0000256" key="6">
    <source>
        <dbReference type="PIRSR" id="PIRSR000429-1"/>
    </source>
</evidence>
<comment type="caution">
    <text evidence="10">The sequence shown here is derived from an EMBL/GenBank/DDBJ whole genome shotgun (WGS) entry which is preliminary data.</text>
</comment>
<dbReference type="CDD" id="cd00751">
    <property type="entry name" value="thiolase"/>
    <property type="match status" value="1"/>
</dbReference>
<dbReference type="PANTHER" id="PTHR18919">
    <property type="entry name" value="ACETYL-COA C-ACYLTRANSFERASE"/>
    <property type="match status" value="1"/>
</dbReference>
<sequence>MQDAVIVSAVRTPIGSFLGSLKDIPATELGAIVIKEALSRAGVSADEVSEVIMGNVLQAGLGQNPARQAAMKAGLPQRVSSMTINKVCGSGLKALHLASQAVMLGEAEVVVCGGMENMSAAPYLLNDARNGLRMGDGKLVDSMVHDGLWCAFNDYHMGITAENLCDAYGLNRQEMDQFAADSQQKCERAMEEGKFSDEIVTVEIPQRKGDPLLFSEDEYPKKGTTAEKLGKLRPAFKKDGTVTAGNASGINDGAAALVVVSRKKAEELGLTPLARIVANASAGVDPSIMGIGPVDATKKVLEKSGITLEDIDLIEANEAFAAQSLAVGKELQFSDEKLNVNGGAIALGHPIGASGARILVTLLHEMRRRENRYGLATLCIGGGQGVATIVENEKWQ</sequence>
<organism evidence="10 11">
    <name type="scientific">Fictibacillus marinisediminis</name>
    <dbReference type="NCBI Taxonomy" id="2878389"/>
    <lineage>
        <taxon>Bacteria</taxon>
        <taxon>Bacillati</taxon>
        <taxon>Bacillota</taxon>
        <taxon>Bacilli</taxon>
        <taxon>Bacillales</taxon>
        <taxon>Fictibacillaceae</taxon>
        <taxon>Fictibacillus</taxon>
    </lineage>
</organism>
<evidence type="ECO:0000313" key="10">
    <source>
        <dbReference type="EMBL" id="MCK6257597.1"/>
    </source>
</evidence>
<evidence type="ECO:0000256" key="7">
    <source>
        <dbReference type="RuleBase" id="RU003557"/>
    </source>
</evidence>
<dbReference type="NCBIfam" id="TIGR01930">
    <property type="entry name" value="AcCoA-C-Actrans"/>
    <property type="match status" value="1"/>
</dbReference>
<name>A0A9X1XB18_9BACL</name>
<dbReference type="InterPro" id="IPR020617">
    <property type="entry name" value="Thiolase_C"/>
</dbReference>
<dbReference type="EMBL" id="JAIWJX010000002">
    <property type="protein sequence ID" value="MCK6257597.1"/>
    <property type="molecule type" value="Genomic_DNA"/>
</dbReference>
<feature type="active site" description="Proton acceptor" evidence="6">
    <location>
        <position position="379"/>
    </location>
</feature>
<dbReference type="InterPro" id="IPR020610">
    <property type="entry name" value="Thiolase_AS"/>
</dbReference>
<accession>A0A9X1XB18</accession>
<feature type="active site" description="Proton acceptor" evidence="6">
    <location>
        <position position="349"/>
    </location>
</feature>
<feature type="domain" description="Thiolase N-terminal" evidence="8">
    <location>
        <begin position="5"/>
        <end position="262"/>
    </location>
</feature>
<reference evidence="10" key="1">
    <citation type="submission" date="2021-09" db="EMBL/GenBank/DDBJ databases">
        <title>Genome analysis of Fictibacillus sp. KIGAM418 isolated from marine sediment.</title>
        <authorList>
            <person name="Seo M.-J."/>
            <person name="Cho E.-S."/>
            <person name="Hwang C.Y."/>
        </authorList>
    </citation>
    <scope>NUCLEOTIDE SEQUENCE</scope>
    <source>
        <strain evidence="10">KIGAM418</strain>
    </source>
</reference>
<evidence type="ECO:0000259" key="8">
    <source>
        <dbReference type="Pfam" id="PF00108"/>
    </source>
</evidence>
<keyword evidence="4 7" id="KW-0012">Acyltransferase</keyword>
<protein>
    <recommendedName>
        <fullName evidence="2">acetyl-CoA C-acetyltransferase</fullName>
        <ecNumber evidence="2">2.3.1.9</ecNumber>
    </recommendedName>
    <alternativeName>
        <fullName evidence="5">Acetoacetyl-CoA thiolase</fullName>
    </alternativeName>
</protein>
<evidence type="ECO:0000256" key="2">
    <source>
        <dbReference type="ARBA" id="ARBA00012705"/>
    </source>
</evidence>
<dbReference type="PIRSF" id="PIRSF000429">
    <property type="entry name" value="Ac-CoA_Ac_transf"/>
    <property type="match status" value="1"/>
</dbReference>
<evidence type="ECO:0000256" key="3">
    <source>
        <dbReference type="ARBA" id="ARBA00022679"/>
    </source>
</evidence>
<dbReference type="PROSITE" id="PS00098">
    <property type="entry name" value="THIOLASE_1"/>
    <property type="match status" value="1"/>
</dbReference>
<comment type="similarity">
    <text evidence="1 7">Belongs to the thiolase-like superfamily. Thiolase family.</text>
</comment>
<dbReference type="SUPFAM" id="SSF53901">
    <property type="entry name" value="Thiolase-like"/>
    <property type="match status" value="2"/>
</dbReference>
<dbReference type="Gene3D" id="3.40.47.10">
    <property type="match status" value="2"/>
</dbReference>
<evidence type="ECO:0000313" key="11">
    <source>
        <dbReference type="Proteomes" id="UP001139011"/>
    </source>
</evidence>
<dbReference type="InterPro" id="IPR020615">
    <property type="entry name" value="Thiolase_acyl_enz_int_AS"/>
</dbReference>
<evidence type="ECO:0000256" key="1">
    <source>
        <dbReference type="ARBA" id="ARBA00010982"/>
    </source>
</evidence>
<dbReference type="AlphaFoldDB" id="A0A9X1XB18"/>
<evidence type="ECO:0000259" key="9">
    <source>
        <dbReference type="Pfam" id="PF02803"/>
    </source>
</evidence>
<keyword evidence="11" id="KW-1185">Reference proteome</keyword>